<evidence type="ECO:0000313" key="3">
    <source>
        <dbReference type="EMBL" id="CAH0364347.1"/>
    </source>
</evidence>
<proteinExistence type="predicted"/>
<gene>
    <name evidence="3" type="ORF">PECAL_1P07050</name>
</gene>
<dbReference type="Proteomes" id="UP000789595">
    <property type="component" value="Unassembled WGS sequence"/>
</dbReference>
<keyword evidence="2" id="KW-0812">Transmembrane</keyword>
<keyword evidence="2" id="KW-0472">Membrane</keyword>
<reference evidence="3" key="1">
    <citation type="submission" date="2021-11" db="EMBL/GenBank/DDBJ databases">
        <authorList>
            <consortium name="Genoscope - CEA"/>
            <person name="William W."/>
        </authorList>
    </citation>
    <scope>NUCLEOTIDE SEQUENCE</scope>
</reference>
<comment type="caution">
    <text evidence="3">The sequence shown here is derived from an EMBL/GenBank/DDBJ whole genome shotgun (WGS) entry which is preliminary data.</text>
</comment>
<dbReference type="InterPro" id="IPR025067">
    <property type="entry name" value="DUF4079"/>
</dbReference>
<keyword evidence="2" id="KW-1133">Transmembrane helix</keyword>
<evidence type="ECO:0000256" key="2">
    <source>
        <dbReference type="SAM" id="Phobius"/>
    </source>
</evidence>
<organism evidence="3 4">
    <name type="scientific">Pelagomonas calceolata</name>
    <dbReference type="NCBI Taxonomy" id="35677"/>
    <lineage>
        <taxon>Eukaryota</taxon>
        <taxon>Sar</taxon>
        <taxon>Stramenopiles</taxon>
        <taxon>Ochrophyta</taxon>
        <taxon>Pelagophyceae</taxon>
        <taxon>Pelagomonadales</taxon>
        <taxon>Pelagomonadaceae</taxon>
        <taxon>Pelagomonas</taxon>
    </lineage>
</organism>
<feature type="transmembrane region" description="Helical" evidence="2">
    <location>
        <begin position="78"/>
        <end position="99"/>
    </location>
</feature>
<feature type="transmembrane region" description="Helical" evidence="2">
    <location>
        <begin position="214"/>
        <end position="231"/>
    </location>
</feature>
<protein>
    <submittedName>
        <fullName evidence="3">Uncharacterized protein</fullName>
    </submittedName>
</protein>
<evidence type="ECO:0000256" key="1">
    <source>
        <dbReference type="SAM" id="MobiDB-lite"/>
    </source>
</evidence>
<dbReference type="Pfam" id="PF13301">
    <property type="entry name" value="DUF4079"/>
    <property type="match status" value="1"/>
</dbReference>
<keyword evidence="4" id="KW-1185">Reference proteome</keyword>
<dbReference type="PANTHER" id="PTHR34679:SF2">
    <property type="entry name" value="OS02G0122500 PROTEIN"/>
    <property type="match status" value="1"/>
</dbReference>
<dbReference type="PANTHER" id="PTHR34679">
    <property type="match status" value="1"/>
</dbReference>
<name>A0A8J2S452_9STRA</name>
<feature type="transmembrane region" description="Helical" evidence="2">
    <location>
        <begin position="243"/>
        <end position="261"/>
    </location>
</feature>
<feature type="region of interest" description="Disordered" evidence="1">
    <location>
        <begin position="129"/>
        <end position="148"/>
    </location>
</feature>
<dbReference type="EMBL" id="CAKKNE010000001">
    <property type="protein sequence ID" value="CAH0364347.1"/>
    <property type="molecule type" value="Genomic_DNA"/>
</dbReference>
<evidence type="ECO:0000313" key="4">
    <source>
        <dbReference type="Proteomes" id="UP000789595"/>
    </source>
</evidence>
<dbReference type="AlphaFoldDB" id="A0A8J2S452"/>
<accession>A0A8J2S452</accession>
<dbReference type="OrthoDB" id="4914at2759"/>
<sequence>MHWPRLIAVIGAANGLRPSFDPIGLAARDAGRLSQLDPVRQPSRETAAIVSAAALATSMLPEAAVAKGGEYGLAEGRIISLAHPVAMGGCFLATLYAGYTGLQWRMLRELGVELKEARAAASAAQKAVQEHAGAGASDEEALAPPPPSLVQAASDADATVAALTEKRSAIQAGNFRDRHYQLGTILLAVGIPMALEGPVNTYMRAGKLFPGPHVYAGVGVASLWAIAAALVPEMQKGKEWARTAHIGVNAVTFGLFAYYQIPTGLEIAAKVIEKTKFP</sequence>